<accession>A0ABP3XV84</accession>
<dbReference type="InterPro" id="IPR025272">
    <property type="entry name" value="SocA_Panacea"/>
</dbReference>
<evidence type="ECO:0000313" key="3">
    <source>
        <dbReference type="Proteomes" id="UP001500507"/>
    </source>
</evidence>
<dbReference type="Proteomes" id="UP001500507">
    <property type="component" value="Unassembled WGS sequence"/>
</dbReference>
<name>A0ABP3XV84_9FLAO</name>
<proteinExistence type="predicted"/>
<reference evidence="3" key="1">
    <citation type="journal article" date="2019" name="Int. J. Syst. Evol. Microbiol.">
        <title>The Global Catalogue of Microorganisms (GCM) 10K type strain sequencing project: providing services to taxonomists for standard genome sequencing and annotation.</title>
        <authorList>
            <consortium name="The Broad Institute Genomics Platform"/>
            <consortium name="The Broad Institute Genome Sequencing Center for Infectious Disease"/>
            <person name="Wu L."/>
            <person name="Ma J."/>
        </authorList>
    </citation>
    <scope>NUCLEOTIDE SEQUENCE [LARGE SCALE GENOMIC DNA]</scope>
    <source>
        <strain evidence="3">JCM 16082</strain>
    </source>
</reference>
<comment type="caution">
    <text evidence="2">The sequence shown here is derived from an EMBL/GenBank/DDBJ whole genome shotgun (WGS) entry which is preliminary data.</text>
</comment>
<evidence type="ECO:0000313" key="2">
    <source>
        <dbReference type="EMBL" id="GAA0871749.1"/>
    </source>
</evidence>
<keyword evidence="3" id="KW-1185">Reference proteome</keyword>
<gene>
    <name evidence="2" type="ORF">GCM10009117_08950</name>
</gene>
<feature type="domain" description="Antitoxin SocA-like Panacea" evidence="1">
    <location>
        <begin position="34"/>
        <end position="131"/>
    </location>
</feature>
<dbReference type="RefSeq" id="WP_343764408.1">
    <property type="nucleotide sequence ID" value="NZ_BAAAFG010000005.1"/>
</dbReference>
<dbReference type="EMBL" id="BAAAFG010000005">
    <property type="protein sequence ID" value="GAA0871749.1"/>
    <property type="molecule type" value="Genomic_DNA"/>
</dbReference>
<dbReference type="Pfam" id="PF13274">
    <property type="entry name" value="SocA_Panacea"/>
    <property type="match status" value="1"/>
</dbReference>
<protein>
    <recommendedName>
        <fullName evidence="1">Antitoxin SocA-like Panacea domain-containing protein</fullName>
    </recommendedName>
</protein>
<organism evidence="2 3">
    <name type="scientific">Gangjinia marincola</name>
    <dbReference type="NCBI Taxonomy" id="578463"/>
    <lineage>
        <taxon>Bacteria</taxon>
        <taxon>Pseudomonadati</taxon>
        <taxon>Bacteroidota</taxon>
        <taxon>Flavobacteriia</taxon>
        <taxon>Flavobacteriales</taxon>
        <taxon>Flavobacteriaceae</taxon>
        <taxon>Gangjinia</taxon>
    </lineage>
</organism>
<evidence type="ECO:0000259" key="1">
    <source>
        <dbReference type="Pfam" id="PF13274"/>
    </source>
</evidence>
<sequence>MNTFKLDSDKAKNALYFVINELITNVGNADLHKIMKILYFAEQKHLSKYGLPLTGDDFICMDYGPVPSWTKNEIELNDLIERNSNDIHCTIEPDTDYLSESNLECLRESIEENKSLTFRELTDKSHDSAWHLTNPNSPISTLQIYQATITENIQDDPVLELLKLRLQNDQLELQ</sequence>